<evidence type="ECO:0000313" key="1">
    <source>
        <dbReference type="EMBL" id="GBM58144.1"/>
    </source>
</evidence>
<accession>A0A4Y2H1D6</accession>
<reference evidence="1 2" key="1">
    <citation type="journal article" date="2019" name="Sci. Rep.">
        <title>Orb-weaving spider Araneus ventricosus genome elucidates the spidroin gene catalogue.</title>
        <authorList>
            <person name="Kono N."/>
            <person name="Nakamura H."/>
            <person name="Ohtoshi R."/>
            <person name="Moran D.A.P."/>
            <person name="Shinohara A."/>
            <person name="Yoshida Y."/>
            <person name="Fujiwara M."/>
            <person name="Mori M."/>
            <person name="Tomita M."/>
            <person name="Arakawa K."/>
        </authorList>
    </citation>
    <scope>NUCLEOTIDE SEQUENCE [LARGE SCALE GENOMIC DNA]</scope>
</reference>
<dbReference type="AlphaFoldDB" id="A0A4Y2H1D6"/>
<comment type="caution">
    <text evidence="1">The sequence shown here is derived from an EMBL/GenBank/DDBJ whole genome shotgun (WGS) entry which is preliminary data.</text>
</comment>
<gene>
    <name evidence="1" type="ORF">AVEN_125027_1</name>
</gene>
<dbReference type="Proteomes" id="UP000499080">
    <property type="component" value="Unassembled WGS sequence"/>
</dbReference>
<dbReference type="EMBL" id="BGPR01001623">
    <property type="protein sequence ID" value="GBM58144.1"/>
    <property type="molecule type" value="Genomic_DNA"/>
</dbReference>
<proteinExistence type="predicted"/>
<keyword evidence="2" id="KW-1185">Reference proteome</keyword>
<name>A0A4Y2H1D6_ARAVE</name>
<protein>
    <submittedName>
        <fullName evidence="1">Uncharacterized protein</fullName>
    </submittedName>
</protein>
<sequence length="97" mass="11270">MHASTIIQKRKKVEARKLVNSFNTIIVDVTVREIWPRDSNESPRFRTPRVRKRHLWNYVCLSVCENDNSKPQRARPKSENPLLGVGALSLNLGRFTK</sequence>
<organism evidence="1 2">
    <name type="scientific">Araneus ventricosus</name>
    <name type="common">Orbweaver spider</name>
    <name type="synonym">Epeira ventricosa</name>
    <dbReference type="NCBI Taxonomy" id="182803"/>
    <lineage>
        <taxon>Eukaryota</taxon>
        <taxon>Metazoa</taxon>
        <taxon>Ecdysozoa</taxon>
        <taxon>Arthropoda</taxon>
        <taxon>Chelicerata</taxon>
        <taxon>Arachnida</taxon>
        <taxon>Araneae</taxon>
        <taxon>Araneomorphae</taxon>
        <taxon>Entelegynae</taxon>
        <taxon>Araneoidea</taxon>
        <taxon>Araneidae</taxon>
        <taxon>Araneus</taxon>
    </lineage>
</organism>
<evidence type="ECO:0000313" key="2">
    <source>
        <dbReference type="Proteomes" id="UP000499080"/>
    </source>
</evidence>